<proteinExistence type="predicted"/>
<dbReference type="WBParaSite" id="ES5_v2.g26363.t1">
    <property type="protein sequence ID" value="ES5_v2.g26363.t1"/>
    <property type="gene ID" value="ES5_v2.g26363"/>
</dbReference>
<dbReference type="Proteomes" id="UP000887579">
    <property type="component" value="Unplaced"/>
</dbReference>
<protein>
    <submittedName>
        <fullName evidence="2">Uncharacterized protein</fullName>
    </submittedName>
</protein>
<reference evidence="2" key="1">
    <citation type="submission" date="2022-11" db="UniProtKB">
        <authorList>
            <consortium name="WormBaseParasite"/>
        </authorList>
    </citation>
    <scope>IDENTIFICATION</scope>
</reference>
<evidence type="ECO:0000313" key="2">
    <source>
        <dbReference type="WBParaSite" id="ES5_v2.g26363.t1"/>
    </source>
</evidence>
<organism evidence="1 2">
    <name type="scientific">Panagrolaimus sp. ES5</name>
    <dbReference type="NCBI Taxonomy" id="591445"/>
    <lineage>
        <taxon>Eukaryota</taxon>
        <taxon>Metazoa</taxon>
        <taxon>Ecdysozoa</taxon>
        <taxon>Nematoda</taxon>
        <taxon>Chromadorea</taxon>
        <taxon>Rhabditida</taxon>
        <taxon>Tylenchina</taxon>
        <taxon>Panagrolaimomorpha</taxon>
        <taxon>Panagrolaimoidea</taxon>
        <taxon>Panagrolaimidae</taxon>
        <taxon>Panagrolaimus</taxon>
    </lineage>
</organism>
<accession>A0AC34G9J3</accession>
<name>A0AC34G9J3_9BILA</name>
<sequence>MADTPEGPKTSTPVYALYSSSSPRLIYANSVKEVRAHLSTPELRNSDTRFKTFQNVEESEIYFSKNPVSKILTPSGMHSRNEDGYRSPFPKLRPQELSKFLKSIQAQKNDEAVEYMNQNPHYFIDMSIDQPSILHIGGRH</sequence>
<evidence type="ECO:0000313" key="1">
    <source>
        <dbReference type="Proteomes" id="UP000887579"/>
    </source>
</evidence>